<evidence type="ECO:0000256" key="1">
    <source>
        <dbReference type="SAM" id="Phobius"/>
    </source>
</evidence>
<sequence>CNLWNLWAVSQQVTSKLNNANSTQDQADVYVELASALSWTLSAFAGVGRDSQVIASEFVEMSVKDAITKTASNLNQQVVIKRFVAAAKVTAIFGLFAASTEIYLTERQWQQSDDVFERMLLVGKIGTLAAQGGVSAFQLVNIFASEALLGEIVAAWMVSTLFYAGIAYLLFSALYNYYHRDEMQNWLLHCAWGTSPKPQTLEQELTALENIIWKPKIELTKNSVDIYLPSYLLDDNKKHFDVQIVTKKKYENVNLGSASAYPEEIRRYSEQFKPKLIDVSQAKRKNTANGVGYISVPVLHKEGDEVIIAINYDRAWTEECQSYVGTRSSAGTFDLERTKDVVSKRHGVAGLTLPVAG</sequence>
<dbReference type="EMBL" id="JABXOR010001531">
    <property type="protein sequence ID" value="NVP03219.1"/>
    <property type="molecule type" value="Genomic_DNA"/>
</dbReference>
<keyword evidence="1" id="KW-0472">Membrane</keyword>
<protein>
    <submittedName>
        <fullName evidence="2">Uncharacterized protein</fullName>
    </submittedName>
</protein>
<gene>
    <name evidence="2" type="ORF">HWA77_23720</name>
</gene>
<feature type="transmembrane region" description="Helical" evidence="1">
    <location>
        <begin position="156"/>
        <end position="178"/>
    </location>
</feature>
<name>A0A850R735_PHODD</name>
<proteinExistence type="predicted"/>
<reference evidence="2 3" key="1">
    <citation type="submission" date="2020-06" db="EMBL/GenBank/DDBJ databases">
        <title>Photobacterium damselae subsp. damselae comparative genomics.</title>
        <authorList>
            <person name="Osorio C.R."/>
        </authorList>
    </citation>
    <scope>NUCLEOTIDE SEQUENCE [LARGE SCALE GENOMIC DNA]</scope>
    <source>
        <strain evidence="2 3">TW250/03</strain>
    </source>
</reference>
<dbReference type="AlphaFoldDB" id="A0A850R735"/>
<feature type="non-terminal residue" evidence="2">
    <location>
        <position position="1"/>
    </location>
</feature>
<accession>A0A850R735</accession>
<feature type="transmembrane region" description="Helical" evidence="1">
    <location>
        <begin position="125"/>
        <end position="144"/>
    </location>
</feature>
<comment type="caution">
    <text evidence="2">The sequence shown here is derived from an EMBL/GenBank/DDBJ whole genome shotgun (WGS) entry which is preliminary data.</text>
</comment>
<keyword evidence="1" id="KW-0812">Transmembrane</keyword>
<evidence type="ECO:0000313" key="3">
    <source>
        <dbReference type="Proteomes" id="UP000533429"/>
    </source>
</evidence>
<dbReference type="Proteomes" id="UP000533429">
    <property type="component" value="Unassembled WGS sequence"/>
</dbReference>
<organism evidence="2 3">
    <name type="scientific">Photobacterium damselae subsp. damselae</name>
    <name type="common">Listonella damsela</name>
    <dbReference type="NCBI Taxonomy" id="85581"/>
    <lineage>
        <taxon>Bacteria</taxon>
        <taxon>Pseudomonadati</taxon>
        <taxon>Pseudomonadota</taxon>
        <taxon>Gammaproteobacteria</taxon>
        <taxon>Vibrionales</taxon>
        <taxon>Vibrionaceae</taxon>
        <taxon>Photobacterium</taxon>
    </lineage>
</organism>
<keyword evidence="1" id="KW-1133">Transmembrane helix</keyword>
<evidence type="ECO:0000313" key="2">
    <source>
        <dbReference type="EMBL" id="NVP03219.1"/>
    </source>
</evidence>